<reference evidence="3 4" key="1">
    <citation type="submission" date="2017-09" db="EMBL/GenBank/DDBJ databases">
        <title>Sphingomonas ginsenosidimutans KACC 14949, whole genome shotgun sequence.</title>
        <authorList>
            <person name="Feng G."/>
            <person name="Zhu H."/>
        </authorList>
    </citation>
    <scope>NUCLEOTIDE SEQUENCE [LARGE SCALE GENOMIC DNA]</scope>
    <source>
        <strain evidence="3 4">KACC 14949</strain>
    </source>
</reference>
<dbReference type="Gene3D" id="3.40.50.300">
    <property type="entry name" value="P-loop containing nucleotide triphosphate hydrolases"/>
    <property type="match status" value="1"/>
</dbReference>
<name>A0A2A4I383_9SPHN</name>
<sequence>MSNKLPRRPRPATAGERARLRAQAERALAANDIAAAARIAERAIAAGDADPMYLNLAAWQREEAGDYSAALDLLHRALAIAPGDVLIAGAIGAVLRKDGRLSEALATLDRVVAAEPRHGAAWLERGYTLEAMRLEAAAGDSYRRAVAVDATLSPAWGRLADAAARRGETDEARQLAERALALAPLDPSAAAALATIAIEARDGPGAEARLRPLLPVVRGDDRTRTLTLLGDALDRQGRTAEAFAAYDAAQANFRDVYRRVLAPGTDRPSHRAFIERIADQVAARGDVAPAPAARTAVEAAKRHVFLLGYPRSGTTLVENILASAAGVSALEERDTLAATDGVLLHDDGTLADLDAISEEQCEALRTAYWQRVRGYGASTAGTFVDMNPLGGARLPIIARLFPDARILVMRRDPRDVVLSCYRINFTPSPAAWCFSDLTEAARHYDALMRLTETCRAHLPLAFHEVRYDRLVTDFEATVRAMATFIDLPWTDDFLRFDRTAQRRGVGTASATQVRQGLFDGRGQWRRYAEQLAPALPILAPWVERYGFAD</sequence>
<dbReference type="GO" id="GO:0008476">
    <property type="term" value="F:protein-tyrosine sulfotransferase activity"/>
    <property type="evidence" value="ECO:0007669"/>
    <property type="project" value="InterPro"/>
</dbReference>
<dbReference type="SMART" id="SM00028">
    <property type="entry name" value="TPR"/>
    <property type="match status" value="5"/>
</dbReference>
<dbReference type="Pfam" id="PF14559">
    <property type="entry name" value="TPR_19"/>
    <property type="match status" value="1"/>
</dbReference>
<dbReference type="InterPro" id="IPR026634">
    <property type="entry name" value="TPST-like"/>
</dbReference>
<keyword evidence="1" id="KW-0808">Transferase</keyword>
<dbReference type="PANTHER" id="PTHR12788">
    <property type="entry name" value="PROTEIN-TYROSINE SULFOTRANSFERASE 2"/>
    <property type="match status" value="1"/>
</dbReference>
<proteinExistence type="predicted"/>
<dbReference type="SUPFAM" id="SSF48452">
    <property type="entry name" value="TPR-like"/>
    <property type="match status" value="1"/>
</dbReference>
<dbReference type="Pfam" id="PF13428">
    <property type="entry name" value="TPR_14"/>
    <property type="match status" value="1"/>
</dbReference>
<dbReference type="Pfam" id="PF13469">
    <property type="entry name" value="Sulfotransfer_3"/>
    <property type="match status" value="1"/>
</dbReference>
<comment type="caution">
    <text evidence="3">The sequence shown here is derived from an EMBL/GenBank/DDBJ whole genome shotgun (WGS) entry which is preliminary data.</text>
</comment>
<dbReference type="Gene3D" id="1.25.40.10">
    <property type="entry name" value="Tetratricopeptide repeat domain"/>
    <property type="match status" value="1"/>
</dbReference>
<dbReference type="Proteomes" id="UP000218784">
    <property type="component" value="Unassembled WGS sequence"/>
</dbReference>
<evidence type="ECO:0000313" key="3">
    <source>
        <dbReference type="EMBL" id="PCG10357.1"/>
    </source>
</evidence>
<dbReference type="InterPro" id="IPR019734">
    <property type="entry name" value="TPR_rpt"/>
</dbReference>
<dbReference type="EMBL" id="NWVD01000001">
    <property type="protein sequence ID" value="PCG10357.1"/>
    <property type="molecule type" value="Genomic_DNA"/>
</dbReference>
<dbReference type="AlphaFoldDB" id="A0A2A4I383"/>
<dbReference type="SUPFAM" id="SSF52540">
    <property type="entry name" value="P-loop containing nucleoside triphosphate hydrolases"/>
    <property type="match status" value="1"/>
</dbReference>
<keyword evidence="2" id="KW-0802">TPR repeat</keyword>
<feature type="repeat" description="TPR" evidence="2">
    <location>
        <begin position="153"/>
        <end position="186"/>
    </location>
</feature>
<gene>
    <name evidence="3" type="ORF">COA17_02655</name>
</gene>
<organism evidence="3 4">
    <name type="scientific">Sphingomonas ginsenosidimutans</name>
    <dbReference type="NCBI Taxonomy" id="862134"/>
    <lineage>
        <taxon>Bacteria</taxon>
        <taxon>Pseudomonadati</taxon>
        <taxon>Pseudomonadota</taxon>
        <taxon>Alphaproteobacteria</taxon>
        <taxon>Sphingomonadales</taxon>
        <taxon>Sphingomonadaceae</taxon>
        <taxon>Sphingomonas</taxon>
    </lineage>
</organism>
<dbReference type="PROSITE" id="PS50005">
    <property type="entry name" value="TPR"/>
    <property type="match status" value="1"/>
</dbReference>
<evidence type="ECO:0000256" key="1">
    <source>
        <dbReference type="ARBA" id="ARBA00022679"/>
    </source>
</evidence>
<dbReference type="InterPro" id="IPR011990">
    <property type="entry name" value="TPR-like_helical_dom_sf"/>
</dbReference>
<protein>
    <submittedName>
        <fullName evidence="3">Uncharacterized protein</fullName>
    </submittedName>
</protein>
<evidence type="ECO:0000313" key="4">
    <source>
        <dbReference type="Proteomes" id="UP000218784"/>
    </source>
</evidence>
<dbReference type="InterPro" id="IPR027417">
    <property type="entry name" value="P-loop_NTPase"/>
</dbReference>
<keyword evidence="4" id="KW-1185">Reference proteome</keyword>
<evidence type="ECO:0000256" key="2">
    <source>
        <dbReference type="PROSITE-ProRule" id="PRU00339"/>
    </source>
</evidence>
<accession>A0A2A4I383</accession>
<dbReference type="PANTHER" id="PTHR12788:SF10">
    <property type="entry name" value="PROTEIN-TYROSINE SULFOTRANSFERASE"/>
    <property type="match status" value="1"/>
</dbReference>
<dbReference type="RefSeq" id="WP_096609995.1">
    <property type="nucleotide sequence ID" value="NZ_NWVD01000001.1"/>
</dbReference>